<comment type="subcellular location">
    <subcellularLocation>
        <location evidence="1">Secreted</location>
    </subcellularLocation>
</comment>
<evidence type="ECO:0000313" key="7">
    <source>
        <dbReference type="EMBL" id="EMF09420.1"/>
    </source>
</evidence>
<evidence type="ECO:0000313" key="8">
    <source>
        <dbReference type="Proteomes" id="UP000016931"/>
    </source>
</evidence>
<evidence type="ECO:0000256" key="3">
    <source>
        <dbReference type="ARBA" id="ARBA00022525"/>
    </source>
</evidence>
<evidence type="ECO:0000256" key="1">
    <source>
        <dbReference type="ARBA" id="ARBA00004613"/>
    </source>
</evidence>
<feature type="signal peptide" evidence="6">
    <location>
        <begin position="1"/>
        <end position="20"/>
    </location>
</feature>
<dbReference type="PANTHER" id="PTHR13234:SF8">
    <property type="entry name" value="GAMMA-INTERFERON-INDUCIBLE LYSOSOMAL THIOL REDUCTASE"/>
    <property type="match status" value="1"/>
</dbReference>
<keyword evidence="5" id="KW-0325">Glycoprotein</keyword>
<keyword evidence="4 6" id="KW-0732">Signal</keyword>
<reference evidence="7 8" key="1">
    <citation type="journal article" date="2012" name="PLoS Pathog.">
        <title>Diverse lifestyles and strategies of plant pathogenesis encoded in the genomes of eighteen Dothideomycetes fungi.</title>
        <authorList>
            <person name="Ohm R.A."/>
            <person name="Feau N."/>
            <person name="Henrissat B."/>
            <person name="Schoch C.L."/>
            <person name="Horwitz B.A."/>
            <person name="Barry K.W."/>
            <person name="Condon B.J."/>
            <person name="Copeland A.C."/>
            <person name="Dhillon B."/>
            <person name="Glaser F."/>
            <person name="Hesse C.N."/>
            <person name="Kosti I."/>
            <person name="LaButti K."/>
            <person name="Lindquist E.A."/>
            <person name="Lucas S."/>
            <person name="Salamov A.A."/>
            <person name="Bradshaw R.E."/>
            <person name="Ciuffetti L."/>
            <person name="Hamelin R.C."/>
            <person name="Kema G.H.J."/>
            <person name="Lawrence C."/>
            <person name="Scott J.A."/>
            <person name="Spatafora J.W."/>
            <person name="Turgeon B.G."/>
            <person name="de Wit P.J.G.M."/>
            <person name="Zhong S."/>
            <person name="Goodwin S.B."/>
            <person name="Grigoriev I.V."/>
        </authorList>
    </citation>
    <scope>NUCLEOTIDE SEQUENCE [LARGE SCALE GENOMIC DNA]</scope>
    <source>
        <strain evidence="7 8">SO2202</strain>
    </source>
</reference>
<comment type="similarity">
    <text evidence="2">Belongs to the GILT family.</text>
</comment>
<organism evidence="7 8">
    <name type="scientific">Sphaerulina musiva (strain SO2202)</name>
    <name type="common">Poplar stem canker fungus</name>
    <name type="synonym">Septoria musiva</name>
    <dbReference type="NCBI Taxonomy" id="692275"/>
    <lineage>
        <taxon>Eukaryota</taxon>
        <taxon>Fungi</taxon>
        <taxon>Dikarya</taxon>
        <taxon>Ascomycota</taxon>
        <taxon>Pezizomycotina</taxon>
        <taxon>Dothideomycetes</taxon>
        <taxon>Dothideomycetidae</taxon>
        <taxon>Mycosphaerellales</taxon>
        <taxon>Mycosphaerellaceae</taxon>
        <taxon>Sphaerulina</taxon>
    </lineage>
</organism>
<dbReference type="GO" id="GO:0016671">
    <property type="term" value="F:oxidoreductase activity, acting on a sulfur group of donors, disulfide as acceptor"/>
    <property type="evidence" value="ECO:0007669"/>
    <property type="project" value="InterPro"/>
</dbReference>
<evidence type="ECO:0000256" key="6">
    <source>
        <dbReference type="SAM" id="SignalP"/>
    </source>
</evidence>
<dbReference type="OMA" id="GPTECIG"/>
<feature type="chain" id="PRO_5004109493" description="Gamma interferon inducible lysosomal thiol reductase" evidence="6">
    <location>
        <begin position="21"/>
        <end position="219"/>
    </location>
</feature>
<dbReference type="Gene3D" id="3.40.30.10">
    <property type="entry name" value="Glutaredoxin"/>
    <property type="match status" value="1"/>
</dbReference>
<evidence type="ECO:0008006" key="9">
    <source>
        <dbReference type="Google" id="ProtNLM"/>
    </source>
</evidence>
<proteinExistence type="inferred from homology"/>
<protein>
    <recommendedName>
        <fullName evidence="9">Gamma interferon inducible lysosomal thiol reductase</fullName>
    </recommendedName>
</protein>
<dbReference type="HOGENOM" id="CLU_072148_2_1_1"/>
<gene>
    <name evidence="7" type="ORF">SEPMUDRAFT_51907</name>
</gene>
<sequence>MVFTAFLLFVTFVIVQAALADDAGIDYGYGGNGKVPLEAHIMSKCPDARDCLHDLILPAMQQVSDKVDFQLSYIGNTTDHDDGVLCKHGPEECLGNIIELCAAQLYPDPKIYLGFTMCLTREYEKIPERALLEDCALEHGMDFDKVNACTTDEDGQLAVDRLKASFNHSASVGVTKSCTVRLDNKIRCIRDGGKWYDCDGGSSPAELVQEINDLSASYL</sequence>
<dbReference type="Proteomes" id="UP000016931">
    <property type="component" value="Unassembled WGS sequence"/>
</dbReference>
<dbReference type="RefSeq" id="XP_016757541.1">
    <property type="nucleotide sequence ID" value="XM_016909207.1"/>
</dbReference>
<dbReference type="InterPro" id="IPR004911">
    <property type="entry name" value="Interferon-induced_GILT"/>
</dbReference>
<dbReference type="EMBL" id="KB456269">
    <property type="protein sequence ID" value="EMF09420.1"/>
    <property type="molecule type" value="Genomic_DNA"/>
</dbReference>
<dbReference type="eggNOG" id="ENOG502S33M">
    <property type="taxonomic scope" value="Eukaryota"/>
</dbReference>
<dbReference type="OrthoDB" id="958254at2759"/>
<dbReference type="GO" id="GO:0005576">
    <property type="term" value="C:extracellular region"/>
    <property type="evidence" value="ECO:0007669"/>
    <property type="project" value="UniProtKB-SubCell"/>
</dbReference>
<evidence type="ECO:0000256" key="4">
    <source>
        <dbReference type="ARBA" id="ARBA00022729"/>
    </source>
</evidence>
<accession>N1QDF7</accession>
<dbReference type="GeneID" id="27906344"/>
<dbReference type="AlphaFoldDB" id="N1QDF7"/>
<keyword evidence="8" id="KW-1185">Reference proteome</keyword>
<dbReference type="Pfam" id="PF03227">
    <property type="entry name" value="GILT"/>
    <property type="match status" value="1"/>
</dbReference>
<dbReference type="STRING" id="692275.N1QDF7"/>
<evidence type="ECO:0000256" key="2">
    <source>
        <dbReference type="ARBA" id="ARBA00005679"/>
    </source>
</evidence>
<evidence type="ECO:0000256" key="5">
    <source>
        <dbReference type="ARBA" id="ARBA00023180"/>
    </source>
</evidence>
<name>N1QDF7_SPHMS</name>
<dbReference type="PANTHER" id="PTHR13234">
    <property type="entry name" value="GAMMA-INTERFERON INDUCIBLE LYSOSOMAL THIOL REDUCTASE GILT"/>
    <property type="match status" value="1"/>
</dbReference>
<keyword evidence="3" id="KW-0964">Secreted</keyword>